<accession>A0A6J5YTC9</accession>
<reference evidence="1" key="1">
    <citation type="submission" date="2020-05" db="EMBL/GenBank/DDBJ databases">
        <authorList>
            <person name="Chiriac C."/>
            <person name="Salcher M."/>
            <person name="Ghai R."/>
            <person name="Kavagutti S V."/>
        </authorList>
    </citation>
    <scope>NUCLEOTIDE SEQUENCE</scope>
</reference>
<dbReference type="EMBL" id="CAESAO010000001">
    <property type="protein sequence ID" value="CAB4333541.1"/>
    <property type="molecule type" value="Genomic_DNA"/>
</dbReference>
<gene>
    <name evidence="1" type="ORF">UFOPK3522_00010</name>
</gene>
<evidence type="ECO:0000313" key="1">
    <source>
        <dbReference type="EMBL" id="CAB4333541.1"/>
    </source>
</evidence>
<name>A0A6J5YTC9_9ZZZZ</name>
<dbReference type="AlphaFoldDB" id="A0A6J5YTC9"/>
<proteinExistence type="predicted"/>
<protein>
    <submittedName>
        <fullName evidence="1">Unannotated protein</fullName>
    </submittedName>
</protein>
<organism evidence="1">
    <name type="scientific">freshwater metagenome</name>
    <dbReference type="NCBI Taxonomy" id="449393"/>
    <lineage>
        <taxon>unclassified sequences</taxon>
        <taxon>metagenomes</taxon>
        <taxon>ecological metagenomes</taxon>
    </lineage>
</organism>
<sequence length="225" mass="23999">MHKRLIPLLALFCALALIGSGAASARILDVGAFDTSVKPGCPGTPCYAISRTTGYQSRSGSNKAPMVVSHNGRIVAWTIALGKPTTKQIAFFDSKLGGEATAQLTILSVTKKTKKTPKAKNGAVVSRQGESVKLKPYFGRTVQIALQRSIWVKKGQIIALTVPTWAPALATGLDSSTAWNASRGKGQCEDTQGQTSQLAVKQFSDYYCKYTTARITYSAQIVPDA</sequence>